<keyword evidence="3" id="KW-1185">Reference proteome</keyword>
<reference evidence="2" key="1">
    <citation type="submission" date="2023-04" db="EMBL/GenBank/DDBJ databases">
        <authorList>
            <consortium name="ELIXIR-Norway"/>
        </authorList>
    </citation>
    <scope>NUCLEOTIDE SEQUENCE [LARGE SCALE GENOMIC DNA]</scope>
</reference>
<proteinExistence type="predicted"/>
<evidence type="ECO:0000313" key="3">
    <source>
        <dbReference type="Proteomes" id="UP001176941"/>
    </source>
</evidence>
<evidence type="ECO:0000313" key="2">
    <source>
        <dbReference type="EMBL" id="CAI9153373.1"/>
    </source>
</evidence>
<name>A0ABN8XWG1_RANTA</name>
<evidence type="ECO:0000256" key="1">
    <source>
        <dbReference type="SAM" id="MobiDB-lite"/>
    </source>
</evidence>
<gene>
    <name evidence="2" type="ORF">MRATA1EN1_LOCUS2335</name>
</gene>
<feature type="region of interest" description="Disordered" evidence="1">
    <location>
        <begin position="84"/>
        <end position="107"/>
    </location>
</feature>
<dbReference type="EMBL" id="OX459946">
    <property type="protein sequence ID" value="CAI9153373.1"/>
    <property type="molecule type" value="Genomic_DNA"/>
</dbReference>
<organism evidence="2 3">
    <name type="scientific">Rangifer tarandus platyrhynchus</name>
    <name type="common">Svalbard reindeer</name>
    <dbReference type="NCBI Taxonomy" id="3082113"/>
    <lineage>
        <taxon>Eukaryota</taxon>
        <taxon>Metazoa</taxon>
        <taxon>Chordata</taxon>
        <taxon>Craniata</taxon>
        <taxon>Vertebrata</taxon>
        <taxon>Euteleostomi</taxon>
        <taxon>Mammalia</taxon>
        <taxon>Eutheria</taxon>
        <taxon>Laurasiatheria</taxon>
        <taxon>Artiodactyla</taxon>
        <taxon>Ruminantia</taxon>
        <taxon>Pecora</taxon>
        <taxon>Cervidae</taxon>
        <taxon>Odocoileinae</taxon>
        <taxon>Rangifer</taxon>
    </lineage>
</organism>
<sequence>MGLRERGQFCMYLSDLHNPAAGGLGTRACNPRREKGREEIEPRLREERERARVFVREPGGGWGEGPAWLKSALRNLEERLRREAGDREAGAMAERGPRSCAQPGRLA</sequence>
<accession>A0ABN8XWG1</accession>
<protein>
    <submittedName>
        <fullName evidence="2">Uncharacterized protein</fullName>
    </submittedName>
</protein>
<dbReference type="Proteomes" id="UP001176941">
    <property type="component" value="Chromosome 10"/>
</dbReference>